<dbReference type="SUPFAM" id="SSF48371">
    <property type="entry name" value="ARM repeat"/>
    <property type="match status" value="1"/>
</dbReference>
<evidence type="ECO:0000256" key="2">
    <source>
        <dbReference type="ARBA" id="ARBA00022618"/>
    </source>
</evidence>
<keyword evidence="10" id="KW-1185">Reference proteome</keyword>
<dbReference type="GO" id="GO:0005829">
    <property type="term" value="C:cytosol"/>
    <property type="evidence" value="ECO:0007669"/>
    <property type="project" value="TreeGrafter"/>
</dbReference>
<dbReference type="Pfam" id="PF09759">
    <property type="entry name" value="Atx10homo_assoc"/>
    <property type="match status" value="1"/>
</dbReference>
<evidence type="ECO:0000313" key="9">
    <source>
        <dbReference type="EMBL" id="TEB33133.1"/>
    </source>
</evidence>
<comment type="caution">
    <text evidence="9">The sequence shown here is derived from an EMBL/GenBank/DDBJ whole genome shotgun (WGS) entry which is preliminary data.</text>
</comment>
<reference evidence="9 10" key="1">
    <citation type="journal article" date="2019" name="Nat. Ecol. Evol.">
        <title>Megaphylogeny resolves global patterns of mushroom evolution.</title>
        <authorList>
            <person name="Varga T."/>
            <person name="Krizsan K."/>
            <person name="Foldi C."/>
            <person name="Dima B."/>
            <person name="Sanchez-Garcia M."/>
            <person name="Sanchez-Ramirez S."/>
            <person name="Szollosi G.J."/>
            <person name="Szarkandi J.G."/>
            <person name="Papp V."/>
            <person name="Albert L."/>
            <person name="Andreopoulos W."/>
            <person name="Angelini C."/>
            <person name="Antonin V."/>
            <person name="Barry K.W."/>
            <person name="Bougher N.L."/>
            <person name="Buchanan P."/>
            <person name="Buyck B."/>
            <person name="Bense V."/>
            <person name="Catcheside P."/>
            <person name="Chovatia M."/>
            <person name="Cooper J."/>
            <person name="Damon W."/>
            <person name="Desjardin D."/>
            <person name="Finy P."/>
            <person name="Geml J."/>
            <person name="Haridas S."/>
            <person name="Hughes K."/>
            <person name="Justo A."/>
            <person name="Karasinski D."/>
            <person name="Kautmanova I."/>
            <person name="Kiss B."/>
            <person name="Kocsube S."/>
            <person name="Kotiranta H."/>
            <person name="LaButti K.M."/>
            <person name="Lechner B.E."/>
            <person name="Liimatainen K."/>
            <person name="Lipzen A."/>
            <person name="Lukacs Z."/>
            <person name="Mihaltcheva S."/>
            <person name="Morgado L.N."/>
            <person name="Niskanen T."/>
            <person name="Noordeloos M.E."/>
            <person name="Ohm R.A."/>
            <person name="Ortiz-Santana B."/>
            <person name="Ovrebo C."/>
            <person name="Racz N."/>
            <person name="Riley R."/>
            <person name="Savchenko A."/>
            <person name="Shiryaev A."/>
            <person name="Soop K."/>
            <person name="Spirin V."/>
            <person name="Szebenyi C."/>
            <person name="Tomsovsky M."/>
            <person name="Tulloss R.E."/>
            <person name="Uehling J."/>
            <person name="Grigoriev I.V."/>
            <person name="Vagvolgyi C."/>
            <person name="Papp T."/>
            <person name="Martin F.M."/>
            <person name="Miettinen O."/>
            <person name="Hibbett D.S."/>
            <person name="Nagy L.G."/>
        </authorList>
    </citation>
    <scope>NUCLEOTIDE SEQUENCE [LARGE SCALE GENOMIC DNA]</scope>
    <source>
        <strain evidence="9 10">FP101781</strain>
    </source>
</reference>
<evidence type="ECO:0000256" key="3">
    <source>
        <dbReference type="ARBA" id="ARBA00023306"/>
    </source>
</evidence>
<dbReference type="InterPro" id="IPR011989">
    <property type="entry name" value="ARM-like"/>
</dbReference>
<evidence type="ECO:0000256" key="4">
    <source>
        <dbReference type="ARBA" id="ARBA00044746"/>
    </source>
</evidence>
<evidence type="ECO:0000259" key="8">
    <source>
        <dbReference type="Pfam" id="PF09759"/>
    </source>
</evidence>
<dbReference type="Proteomes" id="UP000298030">
    <property type="component" value="Unassembled WGS sequence"/>
</dbReference>
<dbReference type="InterPro" id="IPR019156">
    <property type="entry name" value="Ataxin-10_domain"/>
</dbReference>
<evidence type="ECO:0000256" key="7">
    <source>
        <dbReference type="SAM" id="MobiDB-lite"/>
    </source>
</evidence>
<feature type="region of interest" description="Disordered" evidence="7">
    <location>
        <begin position="348"/>
        <end position="373"/>
    </location>
</feature>
<dbReference type="OrthoDB" id="379794at2759"/>
<evidence type="ECO:0000313" key="10">
    <source>
        <dbReference type="Proteomes" id="UP000298030"/>
    </source>
</evidence>
<dbReference type="InterPro" id="IPR016024">
    <property type="entry name" value="ARM-type_fold"/>
</dbReference>
<sequence>MVDSSPLASNGQTSNSTLASRVKKACNGLALQDIEKVRSLTAVLESGAQELQNEPARKLIGADQTLWADLRRLWKDLARSKSTFWDNDEDEEADGSLDTQSRYARALSQAVSKFTRNLVAGVPENQARAYENEPEIRRLLHYYTSWVAMEDPESIITARLLTQALSNIVTSNQNLVAALWETYLSLPEDQVVLIRLLASPDVRTLLTTLIFILNCIHGSRKRTKLLAKSTIGARICVALLDDMLKLFEEEEESEGGKAFNVGYAIFTRLIEEGTVPDLYKKFTMADEIITPHQTTLLKLVDSYLQSIQLDISTTPEADVLQTHVSLGPFLAKRFFTLSNYAQTAMKRALGNSKSSSPSSPPKPSPSGASSSSGAREIPAELDVMLPKVCEALVLATQCVTTIALEAEEQQGKQFQQGSIGTLSNMKDFFIDVRYSSQGLVENLVGFSILFLPRIYHGKAAQNPAPKQETPNVDPTGFLYVKRDLVRLLGVLAHESRPVQDRTRNAGGIPVVMNLCVIDERNPFLREHALFTLHNLLKKNAENQAVVDAIRPMGDFSGESGELQDRFSALKV</sequence>
<dbReference type="PANTHER" id="PTHR13255:SF0">
    <property type="entry name" value="ATAXIN-10"/>
    <property type="match status" value="1"/>
</dbReference>
<organism evidence="9 10">
    <name type="scientific">Coprinellus micaceus</name>
    <name type="common">Glistening ink-cap mushroom</name>
    <name type="synonym">Coprinus micaceus</name>
    <dbReference type="NCBI Taxonomy" id="71717"/>
    <lineage>
        <taxon>Eukaryota</taxon>
        <taxon>Fungi</taxon>
        <taxon>Dikarya</taxon>
        <taxon>Basidiomycota</taxon>
        <taxon>Agaricomycotina</taxon>
        <taxon>Agaricomycetes</taxon>
        <taxon>Agaricomycetidae</taxon>
        <taxon>Agaricales</taxon>
        <taxon>Agaricineae</taxon>
        <taxon>Psathyrellaceae</taxon>
        <taxon>Coprinellus</taxon>
    </lineage>
</organism>
<name>A0A4Y7TG28_COPMI</name>
<comment type="function">
    <text evidence="4">May play a role in the regulation of cytokinesis.</text>
</comment>
<keyword evidence="2" id="KW-0132">Cell division</keyword>
<dbReference type="EMBL" id="QPFP01000013">
    <property type="protein sequence ID" value="TEB33133.1"/>
    <property type="molecule type" value="Genomic_DNA"/>
</dbReference>
<evidence type="ECO:0000256" key="6">
    <source>
        <dbReference type="ARBA" id="ARBA00044805"/>
    </source>
</evidence>
<evidence type="ECO:0000256" key="1">
    <source>
        <dbReference type="ARBA" id="ARBA00008384"/>
    </source>
</evidence>
<accession>A0A4Y7TG28</accession>
<proteinExistence type="inferred from homology"/>
<evidence type="ECO:0000256" key="5">
    <source>
        <dbReference type="ARBA" id="ARBA00044801"/>
    </source>
</evidence>
<comment type="similarity">
    <text evidence="1">Belongs to the ataxin-10 family.</text>
</comment>
<feature type="domain" description="Ataxin-10" evidence="8">
    <location>
        <begin position="480"/>
        <end position="553"/>
    </location>
</feature>
<dbReference type="AlphaFoldDB" id="A0A4Y7TG28"/>
<dbReference type="GO" id="GO:0051301">
    <property type="term" value="P:cell division"/>
    <property type="evidence" value="ECO:0007669"/>
    <property type="project" value="UniProtKB-KW"/>
</dbReference>
<dbReference type="PANTHER" id="PTHR13255">
    <property type="entry name" value="ATAXIN-10"/>
    <property type="match status" value="1"/>
</dbReference>
<protein>
    <recommendedName>
        <fullName evidence="5">Ataxin-10 homolog</fullName>
    </recommendedName>
    <alternativeName>
        <fullName evidence="6">Copper transport protein 86</fullName>
    </alternativeName>
</protein>
<keyword evidence="3" id="KW-0131">Cell cycle</keyword>
<dbReference type="InterPro" id="IPR051374">
    <property type="entry name" value="Ataxin-10/CTR86_families"/>
</dbReference>
<gene>
    <name evidence="9" type="ORF">FA13DRAFT_1730879</name>
</gene>
<dbReference type="Gene3D" id="1.25.10.10">
    <property type="entry name" value="Leucine-rich Repeat Variant"/>
    <property type="match status" value="1"/>
</dbReference>